<dbReference type="SMART" id="SM00342">
    <property type="entry name" value="HTH_ARAC"/>
    <property type="match status" value="1"/>
</dbReference>
<dbReference type="InterPro" id="IPR018060">
    <property type="entry name" value="HTH_AraC"/>
</dbReference>
<proteinExistence type="predicted"/>
<dbReference type="InterPro" id="IPR009057">
    <property type="entry name" value="Homeodomain-like_sf"/>
</dbReference>
<organism evidence="6 7">
    <name type="scientific">Vibrio marinisediminis</name>
    <dbReference type="NCBI Taxonomy" id="2758441"/>
    <lineage>
        <taxon>Bacteria</taxon>
        <taxon>Pseudomonadati</taxon>
        <taxon>Pseudomonadota</taxon>
        <taxon>Gammaproteobacteria</taxon>
        <taxon>Vibrionales</taxon>
        <taxon>Vibrionaceae</taxon>
        <taxon>Vibrio</taxon>
    </lineage>
</organism>
<dbReference type="RefSeq" id="WP_182106551.1">
    <property type="nucleotide sequence ID" value="NZ_JACFYF010000001.1"/>
</dbReference>
<evidence type="ECO:0000259" key="5">
    <source>
        <dbReference type="PROSITE" id="PS01124"/>
    </source>
</evidence>
<dbReference type="SUPFAM" id="SSF51215">
    <property type="entry name" value="Regulatory protein AraC"/>
    <property type="match status" value="1"/>
</dbReference>
<dbReference type="PANTHER" id="PTHR46796:SF10">
    <property type="entry name" value="TRANSCRIPTIONAL ACTIVATOR FEAR"/>
    <property type="match status" value="1"/>
</dbReference>
<reference evidence="6 7" key="1">
    <citation type="submission" date="2020-07" db="EMBL/GenBank/DDBJ databases">
        <title>Vibrio marinisediminis sp. nov., isolated from marine sediment.</title>
        <authorList>
            <person name="Ji X."/>
        </authorList>
    </citation>
    <scope>NUCLEOTIDE SEQUENCE [LARGE SCALE GENOMIC DNA]</scope>
    <source>
        <strain evidence="6 7">404</strain>
    </source>
</reference>
<dbReference type="Gene3D" id="2.60.120.10">
    <property type="entry name" value="Jelly Rolls"/>
    <property type="match status" value="1"/>
</dbReference>
<dbReference type="Proteomes" id="UP000571701">
    <property type="component" value="Unassembled WGS sequence"/>
</dbReference>
<evidence type="ECO:0000313" key="7">
    <source>
        <dbReference type="Proteomes" id="UP000571701"/>
    </source>
</evidence>
<protein>
    <submittedName>
        <fullName evidence="6">Helix-turn-helix transcriptional regulator</fullName>
    </submittedName>
</protein>
<dbReference type="GO" id="GO:0043565">
    <property type="term" value="F:sequence-specific DNA binding"/>
    <property type="evidence" value="ECO:0007669"/>
    <property type="project" value="InterPro"/>
</dbReference>
<keyword evidence="2" id="KW-0238">DNA-binding</keyword>
<dbReference type="Gene3D" id="1.10.10.60">
    <property type="entry name" value="Homeodomain-like"/>
    <property type="match status" value="2"/>
</dbReference>
<dbReference type="InterPro" id="IPR018062">
    <property type="entry name" value="HTH_AraC-typ_CS"/>
</dbReference>
<keyword evidence="4" id="KW-0804">Transcription</keyword>
<dbReference type="PANTHER" id="PTHR46796">
    <property type="entry name" value="HTH-TYPE TRANSCRIPTIONAL ACTIVATOR RHAS-RELATED"/>
    <property type="match status" value="1"/>
</dbReference>
<dbReference type="AlphaFoldDB" id="A0A7W2ISI4"/>
<comment type="caution">
    <text evidence="6">The sequence shown here is derived from an EMBL/GenBank/DDBJ whole genome shotgun (WGS) entry which is preliminary data.</text>
</comment>
<dbReference type="PROSITE" id="PS01124">
    <property type="entry name" value="HTH_ARAC_FAMILY_2"/>
    <property type="match status" value="1"/>
</dbReference>
<feature type="domain" description="HTH araC/xylS-type" evidence="5">
    <location>
        <begin position="168"/>
        <end position="266"/>
    </location>
</feature>
<evidence type="ECO:0000256" key="1">
    <source>
        <dbReference type="ARBA" id="ARBA00023015"/>
    </source>
</evidence>
<evidence type="ECO:0000256" key="2">
    <source>
        <dbReference type="ARBA" id="ARBA00023125"/>
    </source>
</evidence>
<evidence type="ECO:0000313" key="6">
    <source>
        <dbReference type="EMBL" id="MBA5761395.1"/>
    </source>
</evidence>
<sequence length="268" mass="29754">MSDQHKTPTSLNIILPKPAELVTLPSYMDCHDHHYTQIVIGLKGQAEFEVNGCGSLVGPGQGCVVTSGSGHAFGGVVEQSDILVLNMPLPSQAEPLMLQRLNDLNQSEVYFQLDVQIQRLIHMLVTEMQASPDDLLLSRACNDTVMALLQRHTSTLQLSRKESRFDLDAIDRYIEQHLTKKISVAQLAGSVFLGESQFHSLFKDQLGITPHQYVLTKRIDMAKQLIEQRNLTLGQIAELTGFSGQSTFAHAFSRLQGISPSQYKKRIG</sequence>
<accession>A0A7W2ISI4</accession>
<dbReference type="PRINTS" id="PR00032">
    <property type="entry name" value="HTHARAC"/>
</dbReference>
<name>A0A7W2ISI4_9VIBR</name>
<gene>
    <name evidence="6" type="ORF">H2O73_03475</name>
</gene>
<evidence type="ECO:0000256" key="3">
    <source>
        <dbReference type="ARBA" id="ARBA00023159"/>
    </source>
</evidence>
<keyword evidence="3" id="KW-0010">Activator</keyword>
<dbReference type="SUPFAM" id="SSF46689">
    <property type="entry name" value="Homeodomain-like"/>
    <property type="match status" value="2"/>
</dbReference>
<dbReference type="GO" id="GO:0003700">
    <property type="term" value="F:DNA-binding transcription factor activity"/>
    <property type="evidence" value="ECO:0007669"/>
    <property type="project" value="InterPro"/>
</dbReference>
<evidence type="ECO:0000256" key="4">
    <source>
        <dbReference type="ARBA" id="ARBA00023163"/>
    </source>
</evidence>
<dbReference type="InterPro" id="IPR037923">
    <property type="entry name" value="HTH-like"/>
</dbReference>
<keyword evidence="1" id="KW-0805">Transcription regulation</keyword>
<dbReference type="InterPro" id="IPR014710">
    <property type="entry name" value="RmlC-like_jellyroll"/>
</dbReference>
<dbReference type="InterPro" id="IPR050204">
    <property type="entry name" value="AraC_XylS_family_regulators"/>
</dbReference>
<dbReference type="PROSITE" id="PS00041">
    <property type="entry name" value="HTH_ARAC_FAMILY_1"/>
    <property type="match status" value="1"/>
</dbReference>
<keyword evidence="7" id="KW-1185">Reference proteome</keyword>
<dbReference type="EMBL" id="JACFYF010000001">
    <property type="protein sequence ID" value="MBA5761395.1"/>
    <property type="molecule type" value="Genomic_DNA"/>
</dbReference>
<dbReference type="InterPro" id="IPR020449">
    <property type="entry name" value="Tscrpt_reg_AraC-type_HTH"/>
</dbReference>
<dbReference type="Pfam" id="PF12833">
    <property type="entry name" value="HTH_18"/>
    <property type="match status" value="1"/>
</dbReference>